<sequence>MFQAVDHPRLTQIMRTWPDEGRSEAFWLVDGVPVIDLDEAIEAIDVPPALSAEELDVLDQVPREWTTPDDLRAIVTAGLSHAAGYARVRLLRALANKGLLEIEDDKIRRRSPTVAG</sequence>
<dbReference type="RefSeq" id="WP_150966824.1">
    <property type="nucleotide sequence ID" value="NZ_VZZJ01000045.1"/>
</dbReference>
<dbReference type="Proteomes" id="UP000441523">
    <property type="component" value="Unassembled WGS sequence"/>
</dbReference>
<organism evidence="1 2">
    <name type="scientific">Methylobacterium planeticum</name>
    <dbReference type="NCBI Taxonomy" id="2615211"/>
    <lineage>
        <taxon>Bacteria</taxon>
        <taxon>Pseudomonadati</taxon>
        <taxon>Pseudomonadota</taxon>
        <taxon>Alphaproteobacteria</taxon>
        <taxon>Hyphomicrobiales</taxon>
        <taxon>Methylobacteriaceae</taxon>
        <taxon>Methylobacterium</taxon>
    </lineage>
</organism>
<comment type="caution">
    <text evidence="1">The sequence shown here is derived from an EMBL/GenBank/DDBJ whole genome shotgun (WGS) entry which is preliminary data.</text>
</comment>
<reference evidence="1 2" key="1">
    <citation type="submission" date="2019-09" db="EMBL/GenBank/DDBJ databases">
        <title>YIM 132548 draft genome.</title>
        <authorList>
            <person name="Jiang L."/>
        </authorList>
    </citation>
    <scope>NUCLEOTIDE SEQUENCE [LARGE SCALE GENOMIC DNA]</scope>
    <source>
        <strain evidence="1 2">YIM 132548</strain>
    </source>
</reference>
<name>A0A6N6MDP8_9HYPH</name>
<evidence type="ECO:0000313" key="2">
    <source>
        <dbReference type="Proteomes" id="UP000441523"/>
    </source>
</evidence>
<accession>A0A6N6MDP8</accession>
<proteinExistence type="predicted"/>
<protein>
    <submittedName>
        <fullName evidence="1">Uncharacterized protein</fullName>
    </submittedName>
</protein>
<gene>
    <name evidence="1" type="ORF">F6X51_26305</name>
</gene>
<dbReference type="AlphaFoldDB" id="A0A6N6MDP8"/>
<evidence type="ECO:0000313" key="1">
    <source>
        <dbReference type="EMBL" id="KAB1068830.1"/>
    </source>
</evidence>
<dbReference type="EMBL" id="VZZJ01000045">
    <property type="protein sequence ID" value="KAB1068830.1"/>
    <property type="molecule type" value="Genomic_DNA"/>
</dbReference>
<keyword evidence="2" id="KW-1185">Reference proteome</keyword>